<dbReference type="EMBL" id="CP034550">
    <property type="protein sequence ID" value="QFZ17204.1"/>
    <property type="molecule type" value="Genomic_DNA"/>
</dbReference>
<sequence length="398" mass="43778">MAERFEAGRTYENVYLLVVDAVGYSRAVRDHPRDRVSDAFNLLRTTTESSIADLAAEHGCARAELWSWRGDGGIFAIHDDNESAALATALNAGRALVTDRLHQVREHFARIAVRCSLHVRVALHKGTIRYSGDSGTIHTPEINFVSHLEEAVPGDCLAISEDVHRIGGDLVLGFEAVGEFEDRQVHVLAPPGVPAKRLWLAHRGFTDSLTVHAYRERPSQADKARLVDTAAHEVVDLSTALNTCAGYLTTSERPASFRNAVLSFLRRGGTYRCVVLAPDSPAVAALAQQRDEDLPGRIRRSVERLGEFKARHPGATDRFEVHQVPDYAGFAALATDLDDEHGLLMYSPYLGVPREPGPVLERGDMPHYLVDRSAGQVFETLHRVVRSFADAGGARRVL</sequence>
<dbReference type="OrthoDB" id="3976391at2"/>
<accession>A0A5Q0GUM4</accession>
<dbReference type="InterPro" id="IPR029787">
    <property type="entry name" value="Nucleotide_cyclase"/>
</dbReference>
<dbReference type="AlphaFoldDB" id="A0A5Q0GUM4"/>
<evidence type="ECO:0000313" key="1">
    <source>
        <dbReference type="EMBL" id="QFZ17204.1"/>
    </source>
</evidence>
<proteinExistence type="predicted"/>
<evidence type="ECO:0000313" key="2">
    <source>
        <dbReference type="Proteomes" id="UP000325787"/>
    </source>
</evidence>
<organism evidence="1 2">
    <name type="scientific">Saccharothrix syringae</name>
    <name type="common">Nocardiopsis syringae</name>
    <dbReference type="NCBI Taxonomy" id="103733"/>
    <lineage>
        <taxon>Bacteria</taxon>
        <taxon>Bacillati</taxon>
        <taxon>Actinomycetota</taxon>
        <taxon>Actinomycetes</taxon>
        <taxon>Pseudonocardiales</taxon>
        <taxon>Pseudonocardiaceae</taxon>
        <taxon>Saccharothrix</taxon>
    </lineage>
</organism>
<gene>
    <name evidence="1" type="ORF">EKG83_06760</name>
</gene>
<dbReference type="Proteomes" id="UP000325787">
    <property type="component" value="Chromosome"/>
</dbReference>
<keyword evidence="2" id="KW-1185">Reference proteome</keyword>
<dbReference type="Gene3D" id="3.30.70.1230">
    <property type="entry name" value="Nucleotide cyclase"/>
    <property type="match status" value="1"/>
</dbReference>
<dbReference type="KEGG" id="ssyi:EKG83_06760"/>
<protein>
    <submittedName>
        <fullName evidence="1">Adenylate/guanylate cyclase domain-containing protein</fullName>
    </submittedName>
</protein>
<reference evidence="2" key="1">
    <citation type="journal article" date="2021" name="Curr. Microbiol.">
        <title>Complete genome of nocamycin-producing strain Saccharothrix syringae NRRL B-16468 reveals the biosynthetic potential for secondary metabolites.</title>
        <authorList>
            <person name="Mo X."/>
            <person name="Yang S."/>
        </authorList>
    </citation>
    <scope>NUCLEOTIDE SEQUENCE [LARGE SCALE GENOMIC DNA]</scope>
    <source>
        <strain evidence="2">ATCC 51364 / DSM 43886 / JCM 6844 / KCTC 9398 / NBRC 14523 / NRRL B-16468 / INA 2240</strain>
    </source>
</reference>
<dbReference type="RefSeq" id="WP_033427642.1">
    <property type="nucleotide sequence ID" value="NZ_CP034550.1"/>
</dbReference>
<name>A0A5Q0GUM4_SACSY</name>
<dbReference type="SUPFAM" id="SSF55073">
    <property type="entry name" value="Nucleotide cyclase"/>
    <property type="match status" value="1"/>
</dbReference>